<evidence type="ECO:0000256" key="2">
    <source>
        <dbReference type="HAMAP-Rule" id="MF_01477"/>
    </source>
</evidence>
<comment type="subunit">
    <text evidence="2">Interacts with ribosomal protein uL14 (rplN).</text>
</comment>
<dbReference type="GO" id="GO:0042256">
    <property type="term" value="P:cytosolic ribosome assembly"/>
    <property type="evidence" value="ECO:0007669"/>
    <property type="project" value="UniProtKB-UniRule"/>
</dbReference>
<dbReference type="NCBIfam" id="TIGR00090">
    <property type="entry name" value="rsfS_iojap_ybeB"/>
    <property type="match status" value="1"/>
</dbReference>
<dbReference type="AlphaFoldDB" id="A0A410QDX9"/>
<keyword evidence="2" id="KW-0678">Repressor</keyword>
<dbReference type="PANTHER" id="PTHR21043:SF0">
    <property type="entry name" value="MITOCHONDRIAL ASSEMBLY OF RIBOSOMAL LARGE SUBUNIT PROTEIN 1"/>
    <property type="match status" value="1"/>
</dbReference>
<dbReference type="InterPro" id="IPR004394">
    <property type="entry name" value="Iojap/RsfS/C7orf30"/>
</dbReference>
<dbReference type="Proteomes" id="UP000287969">
    <property type="component" value="Chromosome"/>
</dbReference>
<dbReference type="HAMAP" id="MF_01477">
    <property type="entry name" value="Iojap_RsfS"/>
    <property type="match status" value="1"/>
</dbReference>
<keyword evidence="2" id="KW-0810">Translation regulation</keyword>
<dbReference type="OrthoDB" id="9793681at2"/>
<reference evidence="4" key="1">
    <citation type="submission" date="2019-01" db="EMBL/GenBank/DDBJ databases">
        <title>Draft genomes of a novel of Sporanaerobacter strains.</title>
        <authorList>
            <person name="Ma S."/>
        </authorList>
    </citation>
    <scope>NUCLEOTIDE SEQUENCE [LARGE SCALE GENOMIC DNA]</scope>
    <source>
        <strain evidence="4">NJN-17</strain>
    </source>
</reference>
<dbReference type="InterPro" id="IPR043519">
    <property type="entry name" value="NT_sf"/>
</dbReference>
<dbReference type="GO" id="GO:0005737">
    <property type="term" value="C:cytoplasm"/>
    <property type="evidence" value="ECO:0007669"/>
    <property type="project" value="UniProtKB-SubCell"/>
</dbReference>
<dbReference type="SUPFAM" id="SSF81301">
    <property type="entry name" value="Nucleotidyltransferase"/>
    <property type="match status" value="1"/>
</dbReference>
<evidence type="ECO:0000313" key="4">
    <source>
        <dbReference type="Proteomes" id="UP000287969"/>
    </source>
</evidence>
<dbReference type="PANTHER" id="PTHR21043">
    <property type="entry name" value="IOJAP SUPERFAMILY ORTHOLOG"/>
    <property type="match status" value="1"/>
</dbReference>
<keyword evidence="2" id="KW-0963">Cytoplasm</keyword>
<gene>
    <name evidence="2 3" type="primary">rsfS</name>
    <name evidence="3" type="ORF">EQM13_11650</name>
</gene>
<organism evidence="3 4">
    <name type="scientific">Acidilutibacter cellobiosedens</name>
    <dbReference type="NCBI Taxonomy" id="2507161"/>
    <lineage>
        <taxon>Bacteria</taxon>
        <taxon>Bacillati</taxon>
        <taxon>Bacillota</taxon>
        <taxon>Tissierellia</taxon>
        <taxon>Tissierellales</taxon>
        <taxon>Acidilutibacteraceae</taxon>
        <taxon>Acidilutibacter</taxon>
    </lineage>
</organism>
<name>A0A410QDX9_9FIRM</name>
<comment type="subcellular location">
    <subcellularLocation>
        <location evidence="2">Cytoplasm</location>
    </subcellularLocation>
</comment>
<evidence type="ECO:0000256" key="1">
    <source>
        <dbReference type="ARBA" id="ARBA00010574"/>
    </source>
</evidence>
<evidence type="ECO:0000313" key="3">
    <source>
        <dbReference type="EMBL" id="QAT62197.1"/>
    </source>
</evidence>
<dbReference type="KEGG" id="spoa:EQM13_11650"/>
<comment type="function">
    <text evidence="2">Functions as a ribosomal silencing factor. Interacts with ribosomal protein uL14 (rplN), blocking formation of intersubunit bridge B8. Prevents association of the 30S and 50S ribosomal subunits and the formation of functional ribosomes, thus repressing translation.</text>
</comment>
<dbReference type="GO" id="GO:0090071">
    <property type="term" value="P:negative regulation of ribosome biogenesis"/>
    <property type="evidence" value="ECO:0007669"/>
    <property type="project" value="UniProtKB-UniRule"/>
</dbReference>
<proteinExistence type="inferred from homology"/>
<accession>A0A410QDX9</accession>
<keyword evidence="4" id="KW-1185">Reference proteome</keyword>
<dbReference type="Gene3D" id="3.30.460.10">
    <property type="entry name" value="Beta Polymerase, domain 2"/>
    <property type="match status" value="1"/>
</dbReference>
<dbReference type="Pfam" id="PF02410">
    <property type="entry name" value="RsfS"/>
    <property type="match status" value="1"/>
</dbReference>
<dbReference type="RefSeq" id="WP_114218113.1">
    <property type="nucleotide sequence ID" value="NZ_CP035282.1"/>
</dbReference>
<sequence>MEDIDKRISIIVKACDDKKAFNIKTLNISKLTSIADYFIIASGNSTTQVAAISDEIEEKMSDNGFNVFHKEGYKSSRWILLDFGDIVVHVFHREDREFYNLERLWSDGEEIDNGRFLNAIKL</sequence>
<dbReference type="GO" id="GO:0017148">
    <property type="term" value="P:negative regulation of translation"/>
    <property type="evidence" value="ECO:0007669"/>
    <property type="project" value="UniProtKB-UniRule"/>
</dbReference>
<dbReference type="GO" id="GO:0043023">
    <property type="term" value="F:ribosomal large subunit binding"/>
    <property type="evidence" value="ECO:0007669"/>
    <property type="project" value="TreeGrafter"/>
</dbReference>
<dbReference type="EMBL" id="CP035282">
    <property type="protein sequence ID" value="QAT62197.1"/>
    <property type="molecule type" value="Genomic_DNA"/>
</dbReference>
<comment type="similarity">
    <text evidence="1 2">Belongs to the Iojap/RsfS family.</text>
</comment>
<protein>
    <recommendedName>
        <fullName evidence="2">Ribosomal silencing factor RsfS</fullName>
    </recommendedName>
</protein>